<gene>
    <name evidence="1" type="ORF">A2758_00220</name>
</gene>
<comment type="caution">
    <text evidence="1">The sequence shown here is derived from an EMBL/GenBank/DDBJ whole genome shotgun (WGS) entry which is preliminary data.</text>
</comment>
<evidence type="ECO:0000313" key="1">
    <source>
        <dbReference type="EMBL" id="OHA91530.1"/>
    </source>
</evidence>
<reference evidence="1 2" key="1">
    <citation type="journal article" date="2016" name="Nat. Commun.">
        <title>Thousands of microbial genomes shed light on interconnected biogeochemical processes in an aquifer system.</title>
        <authorList>
            <person name="Anantharaman K."/>
            <person name="Brown C.T."/>
            <person name="Hug L.A."/>
            <person name="Sharon I."/>
            <person name="Castelle C.J."/>
            <person name="Probst A.J."/>
            <person name="Thomas B.C."/>
            <person name="Singh A."/>
            <person name="Wilkins M.J."/>
            <person name="Karaoz U."/>
            <person name="Brodie E.L."/>
            <person name="Williams K.H."/>
            <person name="Hubbard S.S."/>
            <person name="Banfield J.F."/>
        </authorList>
    </citation>
    <scope>NUCLEOTIDE SEQUENCE [LARGE SCALE GENOMIC DNA]</scope>
</reference>
<dbReference type="AlphaFoldDB" id="A0A1G2T2K7"/>
<dbReference type="Proteomes" id="UP000178612">
    <property type="component" value="Unassembled WGS sequence"/>
</dbReference>
<sequence>MTLLDMQHSERQMMVREIILAGGSYRLARDITGLSLGTLRQCVRRDAEVISAVNGRHRHDKTKRLEEEMIVRKILLSLVEDLKDGVATSGDLWKIRLIYLIDRWIYKMNQPQTRSVH</sequence>
<protein>
    <submittedName>
        <fullName evidence="1">Uncharacterized protein</fullName>
    </submittedName>
</protein>
<evidence type="ECO:0000313" key="2">
    <source>
        <dbReference type="Proteomes" id="UP000178612"/>
    </source>
</evidence>
<organism evidence="1 2">
    <name type="scientific">Candidatus Zambryskibacteria bacterium RIFCSPHIGHO2_01_FULL_49_18</name>
    <dbReference type="NCBI Taxonomy" id="1802740"/>
    <lineage>
        <taxon>Bacteria</taxon>
        <taxon>Candidatus Zambryskiibacteriota</taxon>
    </lineage>
</organism>
<accession>A0A1G2T2K7</accession>
<dbReference type="EMBL" id="MHVJ01000011">
    <property type="protein sequence ID" value="OHA91530.1"/>
    <property type="molecule type" value="Genomic_DNA"/>
</dbReference>
<name>A0A1G2T2K7_9BACT</name>
<proteinExistence type="predicted"/>